<dbReference type="Proteomes" id="UP000063308">
    <property type="component" value="Chromosome"/>
</dbReference>
<dbReference type="AlphaFoldDB" id="A0A0E4BNJ9"/>
<protein>
    <submittedName>
        <fullName evidence="1">Uncharacterized protein</fullName>
    </submittedName>
</protein>
<evidence type="ECO:0000313" key="1">
    <source>
        <dbReference type="EMBL" id="BAR56013.1"/>
    </source>
</evidence>
<proteinExistence type="predicted"/>
<dbReference type="EMBL" id="AP014685">
    <property type="protein sequence ID" value="BAR56013.1"/>
    <property type="molecule type" value="Genomic_DNA"/>
</dbReference>
<organism evidence="1 2">
    <name type="scientific">Bradyrhizobium diazoefficiens</name>
    <dbReference type="NCBI Taxonomy" id="1355477"/>
    <lineage>
        <taxon>Bacteria</taxon>
        <taxon>Pseudomonadati</taxon>
        <taxon>Pseudomonadota</taxon>
        <taxon>Alphaproteobacteria</taxon>
        <taxon>Hyphomicrobiales</taxon>
        <taxon>Nitrobacteraceae</taxon>
        <taxon>Bradyrhizobium</taxon>
    </lineage>
</organism>
<reference evidence="1 2" key="1">
    <citation type="submission" date="2014-11" db="EMBL/GenBank/DDBJ databases">
        <title>Symbiosis island explosion on the genome of extra-slow-growing strains of soybean bradyrhizobia with massive insertion sequences.</title>
        <authorList>
            <person name="Iida T."/>
            <person name="Minamisawa K."/>
        </authorList>
    </citation>
    <scope>NUCLEOTIDE SEQUENCE [LARGE SCALE GENOMIC DNA]</scope>
    <source>
        <strain evidence="1 2">NK6</strain>
    </source>
</reference>
<name>A0A0E4BNJ9_9BRAD</name>
<sequence length="38" mass="4314">MALDVCFDYGVSRHGFHFSDNVDAGLKRLPVVEPFFRA</sequence>
<gene>
    <name evidence="1" type="ORF">NK6_2832</name>
</gene>
<accession>A0A0E4BNJ9</accession>
<evidence type="ECO:0000313" key="2">
    <source>
        <dbReference type="Proteomes" id="UP000063308"/>
    </source>
</evidence>